<sequence length="130" mass="14813">KLVTAQTPNTQFELIAQASGRVSFDFAEKTRSVLDGITELEDLSYVEFKRLARLDYPECSLEVRDKIACAQFIITVSNKFLRRTLQLEGIISLNSAIERTKATKTIQENNFSKKKENDFEGKLNFSKEGK</sequence>
<evidence type="ECO:0000313" key="1">
    <source>
        <dbReference type="EMBL" id="EFZ15599.1"/>
    </source>
</evidence>
<dbReference type="EMBL" id="GL766114">
    <property type="protein sequence ID" value="EFZ15599.1"/>
    <property type="molecule type" value="Genomic_DNA"/>
</dbReference>
<name>E9IUZ8_SOLIN</name>
<dbReference type="HOGENOM" id="CLU_1943478_0_0_1"/>
<organism>
    <name type="scientific">Solenopsis invicta</name>
    <name type="common">Red imported fire ant</name>
    <name type="synonym">Solenopsis wagneri</name>
    <dbReference type="NCBI Taxonomy" id="13686"/>
    <lineage>
        <taxon>Eukaryota</taxon>
        <taxon>Metazoa</taxon>
        <taxon>Ecdysozoa</taxon>
        <taxon>Arthropoda</taxon>
        <taxon>Hexapoda</taxon>
        <taxon>Insecta</taxon>
        <taxon>Pterygota</taxon>
        <taxon>Neoptera</taxon>
        <taxon>Endopterygota</taxon>
        <taxon>Hymenoptera</taxon>
        <taxon>Apocrita</taxon>
        <taxon>Aculeata</taxon>
        <taxon>Formicoidea</taxon>
        <taxon>Formicidae</taxon>
        <taxon>Myrmicinae</taxon>
        <taxon>Solenopsis</taxon>
    </lineage>
</organism>
<proteinExistence type="predicted"/>
<feature type="non-terminal residue" evidence="1">
    <location>
        <position position="130"/>
    </location>
</feature>
<feature type="non-terminal residue" evidence="1">
    <location>
        <position position="1"/>
    </location>
</feature>
<protein>
    <submittedName>
        <fullName evidence="1">Uncharacterized protein</fullName>
    </submittedName>
</protein>
<gene>
    <name evidence="1" type="ORF">SINV_01186</name>
</gene>
<accession>E9IUZ8</accession>
<dbReference type="AlphaFoldDB" id="E9IUZ8"/>
<reference evidence="1" key="1">
    <citation type="journal article" date="2011" name="Proc. Natl. Acad. Sci. U.S.A.">
        <title>The genome of the fire ant Solenopsis invicta.</title>
        <authorList>
            <person name="Wurm Y."/>
            <person name="Wang J."/>
            <person name="Riba-Grognuz O."/>
            <person name="Corona M."/>
            <person name="Nygaard S."/>
            <person name="Hunt B.G."/>
            <person name="Ingram K.K."/>
            <person name="Falquet L."/>
            <person name="Nipitwattanaphon M."/>
            <person name="Gotzek D."/>
            <person name="Dijkstra M.B."/>
            <person name="Oettler J."/>
            <person name="Comtesse F."/>
            <person name="Shih C.J."/>
            <person name="Wu W.J."/>
            <person name="Yang C.C."/>
            <person name="Thomas J."/>
            <person name="Beaudoing E."/>
            <person name="Pradervand S."/>
            <person name="Flegel V."/>
            <person name="Cook E.D."/>
            <person name="Fabbretti R."/>
            <person name="Stockinger H."/>
            <person name="Long L."/>
            <person name="Farmerie W.G."/>
            <person name="Oakey J."/>
            <person name="Boomsma J.J."/>
            <person name="Pamilo P."/>
            <person name="Yi S.V."/>
            <person name="Heinze J."/>
            <person name="Goodisman M.A."/>
            <person name="Farinelli L."/>
            <person name="Harshman K."/>
            <person name="Hulo N."/>
            <person name="Cerutti L."/>
            <person name="Xenarios I."/>
            <person name="Shoemaker D."/>
            <person name="Keller L."/>
        </authorList>
    </citation>
    <scope>NUCLEOTIDE SEQUENCE [LARGE SCALE GENOMIC DNA]</scope>
</reference>